<organism evidence="2 3">
    <name type="scientific">Candidatus Doudnabacteria bacterium RIFCSPLOWO2_01_FULL_44_21</name>
    <dbReference type="NCBI Taxonomy" id="1817841"/>
    <lineage>
        <taxon>Bacteria</taxon>
        <taxon>Candidatus Doudnaibacteriota</taxon>
    </lineage>
</organism>
<dbReference type="Proteomes" id="UP000177281">
    <property type="component" value="Unassembled WGS sequence"/>
</dbReference>
<evidence type="ECO:0000313" key="2">
    <source>
        <dbReference type="EMBL" id="OGE94860.1"/>
    </source>
</evidence>
<evidence type="ECO:0008006" key="4">
    <source>
        <dbReference type="Google" id="ProtNLM"/>
    </source>
</evidence>
<dbReference type="STRING" id="1817841.A3B10_03660"/>
<accession>A0A1F5PZ43</accession>
<protein>
    <recommendedName>
        <fullName evidence="4">DUF1573 domain-containing protein</fullName>
    </recommendedName>
</protein>
<dbReference type="EMBL" id="MFFB01000007">
    <property type="protein sequence ID" value="OGE94860.1"/>
    <property type="molecule type" value="Genomic_DNA"/>
</dbReference>
<gene>
    <name evidence="2" type="ORF">A3B10_03660</name>
</gene>
<dbReference type="Gene3D" id="2.60.40.10">
    <property type="entry name" value="Immunoglobulins"/>
    <property type="match status" value="1"/>
</dbReference>
<keyword evidence="1" id="KW-1133">Transmembrane helix</keyword>
<dbReference type="Pfam" id="PF07610">
    <property type="entry name" value="DUF1573"/>
    <property type="match status" value="1"/>
</dbReference>
<dbReference type="InterPro" id="IPR011467">
    <property type="entry name" value="DUF1573"/>
</dbReference>
<keyword evidence="1" id="KW-0812">Transmembrane</keyword>
<reference evidence="2 3" key="1">
    <citation type="journal article" date="2016" name="Nat. Commun.">
        <title>Thousands of microbial genomes shed light on interconnected biogeochemical processes in an aquifer system.</title>
        <authorList>
            <person name="Anantharaman K."/>
            <person name="Brown C.T."/>
            <person name="Hug L.A."/>
            <person name="Sharon I."/>
            <person name="Castelle C.J."/>
            <person name="Probst A.J."/>
            <person name="Thomas B.C."/>
            <person name="Singh A."/>
            <person name="Wilkins M.J."/>
            <person name="Karaoz U."/>
            <person name="Brodie E.L."/>
            <person name="Williams K.H."/>
            <person name="Hubbard S.S."/>
            <person name="Banfield J.F."/>
        </authorList>
    </citation>
    <scope>NUCLEOTIDE SEQUENCE [LARGE SCALE GENOMIC DNA]</scope>
</reference>
<sequence length="166" mass="18151">MNKFGKSIITVGVLVVGIGFALWYAQPDNSEPPAAVAENWQLKGEPAAYDFGTISMKDGKVSQVFKVRNENRDRLNIDMVYTSCMCTEAKIISRGEEFGPFGMQGHGVNSGLDRSIDPNEEIEVVVIFDPNAHGPSGVGPIERVVTLEGNEHRKLVEFNVKANVTP</sequence>
<name>A0A1F5PZ43_9BACT</name>
<dbReference type="InterPro" id="IPR013783">
    <property type="entry name" value="Ig-like_fold"/>
</dbReference>
<keyword evidence="1" id="KW-0472">Membrane</keyword>
<evidence type="ECO:0000313" key="3">
    <source>
        <dbReference type="Proteomes" id="UP000177281"/>
    </source>
</evidence>
<evidence type="ECO:0000256" key="1">
    <source>
        <dbReference type="SAM" id="Phobius"/>
    </source>
</evidence>
<feature type="transmembrane region" description="Helical" evidence="1">
    <location>
        <begin position="7"/>
        <end position="25"/>
    </location>
</feature>
<dbReference type="AlphaFoldDB" id="A0A1F5PZ43"/>
<comment type="caution">
    <text evidence="2">The sequence shown here is derived from an EMBL/GenBank/DDBJ whole genome shotgun (WGS) entry which is preliminary data.</text>
</comment>
<proteinExistence type="predicted"/>